<dbReference type="PANTHER" id="PTHR33824:SF7">
    <property type="entry name" value="POLYKETIDE CYCLASE_DEHYDRASE AND LIPID TRANSPORT SUPERFAMILY PROTEIN"/>
    <property type="match status" value="1"/>
</dbReference>
<dbReference type="CDD" id="cd07817">
    <property type="entry name" value="SRPBCC_8"/>
    <property type="match status" value="1"/>
</dbReference>
<dbReference type="SUPFAM" id="SSF55961">
    <property type="entry name" value="Bet v1-like"/>
    <property type="match status" value="1"/>
</dbReference>
<dbReference type="InterPro" id="IPR023393">
    <property type="entry name" value="START-like_dom_sf"/>
</dbReference>
<dbReference type="Proteomes" id="UP000072867">
    <property type="component" value="Unassembled WGS sequence"/>
</dbReference>
<dbReference type="InterPro" id="IPR005031">
    <property type="entry name" value="COQ10_START"/>
</dbReference>
<evidence type="ECO:0000259" key="3">
    <source>
        <dbReference type="Pfam" id="PF03364"/>
    </source>
</evidence>
<dbReference type="InterPro" id="IPR047137">
    <property type="entry name" value="ORF3"/>
</dbReference>
<dbReference type="Pfam" id="PF03364">
    <property type="entry name" value="Polyketide_cyc"/>
    <property type="match status" value="1"/>
</dbReference>
<dbReference type="RefSeq" id="WP_058732533.1">
    <property type="nucleotide sequence ID" value="NZ_LDTD01000024.1"/>
</dbReference>
<protein>
    <submittedName>
        <fullName evidence="4">Cyclase</fullName>
    </submittedName>
</protein>
<feature type="compositionally biased region" description="Basic and acidic residues" evidence="2">
    <location>
        <begin position="1"/>
        <end position="10"/>
    </location>
</feature>
<feature type="region of interest" description="Disordered" evidence="2">
    <location>
        <begin position="1"/>
        <end position="20"/>
    </location>
</feature>
<comment type="caution">
    <text evidence="4">The sequence shown here is derived from an EMBL/GenBank/DDBJ whole genome shotgun (WGS) entry which is preliminary data.</text>
</comment>
<dbReference type="PATRIC" id="fig|33051.3.peg.1726"/>
<evidence type="ECO:0000313" key="4">
    <source>
        <dbReference type="EMBL" id="KTT72772.1"/>
    </source>
</evidence>
<dbReference type="Gene3D" id="3.30.530.20">
    <property type="match status" value="1"/>
</dbReference>
<proteinExistence type="inferred from homology"/>
<reference evidence="4 5" key="1">
    <citation type="journal article" date="2016" name="Front. Microbiol.">
        <title>Genomic Resource of Rice Seed Associated Bacteria.</title>
        <authorList>
            <person name="Midha S."/>
            <person name="Bansal K."/>
            <person name="Sharma S."/>
            <person name="Kumar N."/>
            <person name="Patil P.P."/>
            <person name="Chaudhry V."/>
            <person name="Patil P.B."/>
        </authorList>
    </citation>
    <scope>NUCLEOTIDE SEQUENCE [LARGE SCALE GENOMIC DNA]</scope>
    <source>
        <strain evidence="4 5">NS319</strain>
    </source>
</reference>
<accession>A0A147I3S0</accession>
<organism evidence="4 5">
    <name type="scientific">Sphingomonas sanguinis</name>
    <dbReference type="NCBI Taxonomy" id="33051"/>
    <lineage>
        <taxon>Bacteria</taxon>
        <taxon>Pseudomonadati</taxon>
        <taxon>Pseudomonadota</taxon>
        <taxon>Alphaproteobacteria</taxon>
        <taxon>Sphingomonadales</taxon>
        <taxon>Sphingomonadaceae</taxon>
        <taxon>Sphingomonas</taxon>
    </lineage>
</organism>
<evidence type="ECO:0000256" key="1">
    <source>
        <dbReference type="ARBA" id="ARBA00008918"/>
    </source>
</evidence>
<sequence length="196" mass="21870">MPDTADRPYDDAPLATSKDSKAAVRIATQEAVEDRGDSLTGWAVTINRPVAELYAWWRDFENLATVMENVERIEVLDDRRSHWVVKAPGGTTVEWDAVVTEEQENSLIAWASAEGADVAHSGRVAFRDAGPRGTIVTATILYDPPAGMIGKLVAKLFQREPRIQLRRDLARFKQQMETGEVATNAMNRRQYEEQAA</sequence>
<evidence type="ECO:0000313" key="5">
    <source>
        <dbReference type="Proteomes" id="UP000072867"/>
    </source>
</evidence>
<feature type="domain" description="Coenzyme Q-binding protein COQ10 START" evidence="3">
    <location>
        <begin position="46"/>
        <end position="165"/>
    </location>
</feature>
<name>A0A147I3S0_9SPHN</name>
<dbReference type="PANTHER" id="PTHR33824">
    <property type="entry name" value="POLYKETIDE CYCLASE/DEHYDRASE AND LIPID TRANSPORT SUPERFAMILY PROTEIN"/>
    <property type="match status" value="1"/>
</dbReference>
<dbReference type="AlphaFoldDB" id="A0A147I3S0"/>
<evidence type="ECO:0000256" key="2">
    <source>
        <dbReference type="SAM" id="MobiDB-lite"/>
    </source>
</evidence>
<gene>
    <name evidence="4" type="ORF">NS319_04145</name>
</gene>
<comment type="similarity">
    <text evidence="1">Belongs to the ribosome association toxin RatA family.</text>
</comment>
<dbReference type="EMBL" id="LDTD01000024">
    <property type="protein sequence ID" value="KTT72772.1"/>
    <property type="molecule type" value="Genomic_DNA"/>
</dbReference>